<sequence length="510" mass="57052">MATQIAEKSISTPESVDVLIVGAGISGIGMAVHLRDKCPNKSFAIVERRDDIGGTWNLFQYPGIRSDSDMHTLGYKFEPWTEQKSIADGPSIINYLHRIKNKNDLEKHIHFGHKVLSASWSSEDARWSVVAEKADGSTVTMHANFLYMGAGYYDYDNPYDAQIEGLANFEGEVVHPQFWPKDLDYAGKKVVIIGSGATAVTIVPVLAEKAAHVTMLQRTPTWYASAPSKDWIANTLRKIMPDKWAYRITRFKNVKMQDITFKMARDKPDKIIKKLEKPMKRELGDKYVKEDYTPPYGPWEQRLCLVPDGDMFKAIAAGTADLKTGHIATVTASSITLKSGEILDADIIVTATGLKLAVAGKVKFKVDGKPVQWPDHYYYKGCMFSDIPNMAIVFGYLNASWTLKADIVSEYACRVLNHMDATSTRIANPVLGDKELEQEELFDFSSGYITRSLSELPRNSTAMPWKLNQDYLFDKNVLLKEAVDDGVMQFYGPNSVGAEIQENETLEAAE</sequence>
<keyword evidence="5" id="KW-0521">NADP</keyword>
<evidence type="ECO:0000256" key="3">
    <source>
        <dbReference type="ARBA" id="ARBA00022630"/>
    </source>
</evidence>
<dbReference type="EMBL" id="CP051217">
    <property type="protein sequence ID" value="QJB70356.1"/>
    <property type="molecule type" value="Genomic_DNA"/>
</dbReference>
<keyword evidence="9" id="KW-1185">Reference proteome</keyword>
<evidence type="ECO:0000256" key="1">
    <source>
        <dbReference type="ARBA" id="ARBA00001974"/>
    </source>
</evidence>
<dbReference type="InterPro" id="IPR051820">
    <property type="entry name" value="FAD-binding_MO"/>
</dbReference>
<evidence type="ECO:0000313" key="9">
    <source>
        <dbReference type="Proteomes" id="UP000501600"/>
    </source>
</evidence>
<evidence type="ECO:0000256" key="7">
    <source>
        <dbReference type="ARBA" id="ARBA00023033"/>
    </source>
</evidence>
<dbReference type="Gene3D" id="3.50.50.60">
    <property type="entry name" value="FAD/NAD(P)-binding domain"/>
    <property type="match status" value="3"/>
</dbReference>
<keyword evidence="4" id="KW-0274">FAD</keyword>
<comment type="cofactor">
    <cofactor evidence="1">
        <name>FAD</name>
        <dbReference type="ChEBI" id="CHEBI:57692"/>
    </cofactor>
</comment>
<dbReference type="KEGG" id="phao:HF685_14665"/>
<keyword evidence="6" id="KW-0560">Oxidoreductase</keyword>
<keyword evidence="3" id="KW-0285">Flavoprotein</keyword>
<keyword evidence="7" id="KW-0503">Monooxygenase</keyword>
<dbReference type="SUPFAM" id="SSF51905">
    <property type="entry name" value="FAD/NAD(P)-binding domain"/>
    <property type="match status" value="1"/>
</dbReference>
<evidence type="ECO:0000313" key="8">
    <source>
        <dbReference type="EMBL" id="QJB70356.1"/>
    </source>
</evidence>
<gene>
    <name evidence="8" type="ORF">HF685_14665</name>
</gene>
<dbReference type="Proteomes" id="UP000501600">
    <property type="component" value="Chromosome"/>
</dbReference>
<accession>A0A6H2DRR8</accession>
<dbReference type="Pfam" id="PF13738">
    <property type="entry name" value="Pyr_redox_3"/>
    <property type="match status" value="1"/>
</dbReference>
<dbReference type="PANTHER" id="PTHR43872">
    <property type="entry name" value="MONOOXYGENASE, PUTATIVE (AFU_ORTHOLOGUE AFUA_8G02570)-RELATED"/>
    <property type="match status" value="1"/>
</dbReference>
<proteinExistence type="inferred from homology"/>
<dbReference type="AlphaFoldDB" id="A0A6H2DRR8"/>
<evidence type="ECO:0000256" key="2">
    <source>
        <dbReference type="ARBA" id="ARBA00010139"/>
    </source>
</evidence>
<dbReference type="InterPro" id="IPR036188">
    <property type="entry name" value="FAD/NAD-bd_sf"/>
</dbReference>
<evidence type="ECO:0000256" key="4">
    <source>
        <dbReference type="ARBA" id="ARBA00022827"/>
    </source>
</evidence>
<dbReference type="FunFam" id="3.50.50.60:FF:000228">
    <property type="entry name" value="FAD-containing monooxygenase EthA"/>
    <property type="match status" value="1"/>
</dbReference>
<dbReference type="RefSeq" id="WP_168820622.1">
    <property type="nucleotide sequence ID" value="NZ_CP051217.1"/>
</dbReference>
<name>A0A6H2DRR8_9SPHN</name>
<organism evidence="8 9">
    <name type="scientific">Parasphingorhabdus halotolerans</name>
    <dbReference type="NCBI Taxonomy" id="2725558"/>
    <lineage>
        <taxon>Bacteria</taxon>
        <taxon>Pseudomonadati</taxon>
        <taxon>Pseudomonadota</taxon>
        <taxon>Alphaproteobacteria</taxon>
        <taxon>Sphingomonadales</taxon>
        <taxon>Sphingomonadaceae</taxon>
        <taxon>Parasphingorhabdus</taxon>
    </lineage>
</organism>
<evidence type="ECO:0000256" key="5">
    <source>
        <dbReference type="ARBA" id="ARBA00022857"/>
    </source>
</evidence>
<evidence type="ECO:0000256" key="6">
    <source>
        <dbReference type="ARBA" id="ARBA00023002"/>
    </source>
</evidence>
<comment type="similarity">
    <text evidence="2">Belongs to the FAD-binding monooxygenase family.</text>
</comment>
<dbReference type="GO" id="GO:0004497">
    <property type="term" value="F:monooxygenase activity"/>
    <property type="evidence" value="ECO:0007669"/>
    <property type="project" value="UniProtKB-KW"/>
</dbReference>
<protein>
    <submittedName>
        <fullName evidence="8">NAD(P)/FAD-dependent oxidoreductase</fullName>
    </submittedName>
</protein>
<dbReference type="PANTHER" id="PTHR43872:SF1">
    <property type="entry name" value="MONOOXYGENASE, PUTATIVE (AFU_ORTHOLOGUE AFUA_8G02570)-RELATED"/>
    <property type="match status" value="1"/>
</dbReference>
<reference evidence="8 9" key="1">
    <citation type="submission" date="2020-04" db="EMBL/GenBank/DDBJ databases">
        <title>Genome sequence for Sphingorhabdus sp. strain M1.</title>
        <authorList>
            <person name="Park S.-J."/>
        </authorList>
    </citation>
    <scope>NUCLEOTIDE SEQUENCE [LARGE SCALE GENOMIC DNA]</scope>
    <source>
        <strain evidence="8 9">JK6</strain>
    </source>
</reference>